<dbReference type="SUPFAM" id="SSF89957">
    <property type="entry name" value="MTH1187/YkoF-like"/>
    <property type="match status" value="1"/>
</dbReference>
<dbReference type="Gene3D" id="3.30.70.930">
    <property type="match status" value="1"/>
</dbReference>
<evidence type="ECO:0000313" key="1">
    <source>
        <dbReference type="EMBL" id="KQC30914.1"/>
    </source>
</evidence>
<accession>A0A0Q1HBM3</accession>
<evidence type="ECO:0000313" key="2">
    <source>
        <dbReference type="Proteomes" id="UP000050827"/>
    </source>
</evidence>
<keyword evidence="2" id="KW-1185">Reference proteome</keyword>
<reference evidence="1 2" key="1">
    <citation type="submission" date="2015-04" db="EMBL/GenBank/DDBJ databases">
        <title>Complete genome of flavobacterium.</title>
        <authorList>
            <person name="Kwon Y.M."/>
            <person name="Kim S.-J."/>
        </authorList>
    </citation>
    <scope>NUCLEOTIDE SEQUENCE [LARGE SCALE GENOMIC DNA]</scope>
    <source>
        <strain evidence="1 2">DK169</strain>
    </source>
</reference>
<organism evidence="1 2">
    <name type="scientific">Flagellimonas eckloniae</name>
    <dbReference type="NCBI Taxonomy" id="346185"/>
    <lineage>
        <taxon>Bacteria</taxon>
        <taxon>Pseudomonadati</taxon>
        <taxon>Bacteroidota</taxon>
        <taxon>Flavobacteriia</taxon>
        <taxon>Flavobacteriales</taxon>
        <taxon>Flavobacteriaceae</taxon>
        <taxon>Flagellimonas</taxon>
    </lineage>
</organism>
<dbReference type="InterPro" id="IPR029756">
    <property type="entry name" value="MTH1187/YkoF-like"/>
</dbReference>
<dbReference type="EMBL" id="LCTZ01000002">
    <property type="protein sequence ID" value="KQC30914.1"/>
    <property type="molecule type" value="Genomic_DNA"/>
</dbReference>
<dbReference type="PATRIC" id="fig|1547436.3.peg.2933"/>
<sequence>MNISVELTFSPLQDDFEEHIINFIKKLRASNLTVLENPLSTQVFGEYNQVMQVLNTEIEAAFELMDKGLLYMKLVKSDRSEYEPHF</sequence>
<name>A0A0Q1HBM3_9FLAO</name>
<dbReference type="Proteomes" id="UP000050827">
    <property type="component" value="Unassembled WGS sequence"/>
</dbReference>
<dbReference type="STRING" id="346185.AAY42_14210"/>
<gene>
    <name evidence="1" type="ORF">AAY42_14210</name>
</gene>
<dbReference type="RefSeq" id="WP_055396371.1">
    <property type="nucleotide sequence ID" value="NZ_LCTZ01000002.1"/>
</dbReference>
<comment type="caution">
    <text evidence="1">The sequence shown here is derived from an EMBL/GenBank/DDBJ whole genome shotgun (WGS) entry which is preliminary data.</text>
</comment>
<protein>
    <recommendedName>
        <fullName evidence="3">Thiamine-binding protein domain-containing protein</fullName>
    </recommendedName>
</protein>
<proteinExistence type="predicted"/>
<dbReference type="AlphaFoldDB" id="A0A0Q1HBM3"/>
<evidence type="ECO:0008006" key="3">
    <source>
        <dbReference type="Google" id="ProtNLM"/>
    </source>
</evidence>
<dbReference type="OrthoDB" id="164222at2"/>